<dbReference type="VEuPathDB" id="FungiDB:MPH_12083"/>
<sequence>MQISTLRPLIVTLTPRSKIVFTTASCSASIVRHVERPSSSLNAEITAQIEPCSARLRAGIAGQLFLLFWMTRARTLIHWLSLRPCNSRVPTRAKDAAAHLLRATSPTTWRLLDLRCVESMETLAVVDTGVTALEGMVLDALDPLTLIPTFTPIKD</sequence>
<evidence type="ECO:0000313" key="1">
    <source>
        <dbReference type="EMBL" id="EKG10827.1"/>
    </source>
</evidence>
<proteinExistence type="predicted"/>
<dbReference type="Proteomes" id="UP000007129">
    <property type="component" value="Unassembled WGS sequence"/>
</dbReference>
<dbReference type="AlphaFoldDB" id="K2RD24"/>
<accession>K2RD24</accession>
<protein>
    <submittedName>
        <fullName evidence="1">Uncharacterized protein</fullName>
    </submittedName>
</protein>
<reference evidence="1 2" key="1">
    <citation type="journal article" date="2012" name="BMC Genomics">
        <title>Tools to kill: Genome of one of the most destructive plant pathogenic fungi Macrophomina phaseolina.</title>
        <authorList>
            <person name="Islam M.S."/>
            <person name="Haque M.S."/>
            <person name="Islam M.M."/>
            <person name="Emdad E.M."/>
            <person name="Halim A."/>
            <person name="Hossen Q.M.M."/>
            <person name="Hossain M.Z."/>
            <person name="Ahmed B."/>
            <person name="Rahim S."/>
            <person name="Rahman M.S."/>
            <person name="Alam M.M."/>
            <person name="Hou S."/>
            <person name="Wan X."/>
            <person name="Saito J.A."/>
            <person name="Alam M."/>
        </authorList>
    </citation>
    <scope>NUCLEOTIDE SEQUENCE [LARGE SCALE GENOMIC DNA]</scope>
    <source>
        <strain evidence="1 2">MS6</strain>
    </source>
</reference>
<dbReference type="InParanoid" id="K2RD24"/>
<name>K2RD24_MACPH</name>
<gene>
    <name evidence="1" type="ORF">MPH_12083</name>
</gene>
<organism evidence="1 2">
    <name type="scientific">Macrophomina phaseolina (strain MS6)</name>
    <name type="common">Charcoal rot fungus</name>
    <dbReference type="NCBI Taxonomy" id="1126212"/>
    <lineage>
        <taxon>Eukaryota</taxon>
        <taxon>Fungi</taxon>
        <taxon>Dikarya</taxon>
        <taxon>Ascomycota</taxon>
        <taxon>Pezizomycotina</taxon>
        <taxon>Dothideomycetes</taxon>
        <taxon>Dothideomycetes incertae sedis</taxon>
        <taxon>Botryosphaeriales</taxon>
        <taxon>Botryosphaeriaceae</taxon>
        <taxon>Macrophomina</taxon>
    </lineage>
</organism>
<evidence type="ECO:0000313" key="2">
    <source>
        <dbReference type="Proteomes" id="UP000007129"/>
    </source>
</evidence>
<dbReference type="HOGENOM" id="CLU_1695830_0_0_1"/>
<comment type="caution">
    <text evidence="1">The sequence shown here is derived from an EMBL/GenBank/DDBJ whole genome shotgun (WGS) entry which is preliminary data.</text>
</comment>
<dbReference type="EMBL" id="AHHD01000502">
    <property type="protein sequence ID" value="EKG10827.1"/>
    <property type="molecule type" value="Genomic_DNA"/>
</dbReference>